<dbReference type="EMBL" id="CP003107">
    <property type="protein sequence ID" value="AET62000.1"/>
    <property type="molecule type" value="Genomic_DNA"/>
</dbReference>
<dbReference type="AlphaFoldDB" id="G7VRA1"/>
<proteinExistence type="predicted"/>
<dbReference type="Proteomes" id="UP000005876">
    <property type="component" value="Chromosome"/>
</dbReference>
<reference evidence="2" key="1">
    <citation type="submission" date="2011-11" db="EMBL/GenBank/DDBJ databases">
        <title>Complete sequence of Paenibacillus terrae HPL-003.</title>
        <authorList>
            <person name="Shin S.H."/>
            <person name="Kim S."/>
            <person name="Kim J.Y."/>
        </authorList>
    </citation>
    <scope>NUCLEOTIDE SEQUENCE [LARGE SCALE GENOMIC DNA]</scope>
    <source>
        <strain evidence="2">HPL-003</strain>
    </source>
</reference>
<accession>G7VRA1</accession>
<protein>
    <submittedName>
        <fullName evidence="1">Uncharacterized protein</fullName>
    </submittedName>
</protein>
<evidence type="ECO:0000313" key="1">
    <source>
        <dbReference type="EMBL" id="AET62000.1"/>
    </source>
</evidence>
<dbReference type="STRING" id="985665.HPL003_26430"/>
<organism evidence="1 2">
    <name type="scientific">Paenibacillus terrae (strain HPL-003)</name>
    <dbReference type="NCBI Taxonomy" id="985665"/>
    <lineage>
        <taxon>Bacteria</taxon>
        <taxon>Bacillati</taxon>
        <taxon>Bacillota</taxon>
        <taxon>Bacilli</taxon>
        <taxon>Bacillales</taxon>
        <taxon>Paenibacillaceae</taxon>
        <taxon>Paenibacillus</taxon>
    </lineage>
</organism>
<reference evidence="1 2" key="3">
    <citation type="journal article" date="2012" name="J. Bacteriol.">
        <title>Genome Sequence of Paenibacillus terrae HPL-003, a Xylanase-Producing Bacterium Isolated from Soil Found in Forest Residue.</title>
        <authorList>
            <person name="Shin S.H."/>
            <person name="Kim S."/>
            <person name="Kim J.Y."/>
            <person name="Song H.Y."/>
            <person name="Cho S.J."/>
            <person name="Kim D.R."/>
            <person name="Lee K.I."/>
            <person name="Lim H.K."/>
            <person name="Park N.J."/>
            <person name="Hwang I.T."/>
            <person name="Yang K.S."/>
        </authorList>
    </citation>
    <scope>NUCLEOTIDE SEQUENCE [LARGE SCALE GENOMIC DNA]</scope>
    <source>
        <strain evidence="1 2">HPL-003</strain>
    </source>
</reference>
<dbReference type="HOGENOM" id="CLU_1228918_0_0_9"/>
<reference key="2">
    <citation type="submission" date="2011-11" db="EMBL/GenBank/DDBJ databases">
        <authorList>
            <person name="Shin S.H."/>
            <person name="Kim S."/>
            <person name="Kim J.Y."/>
        </authorList>
    </citation>
    <scope>NUCLEOTIDE SEQUENCE</scope>
    <source>
        <strain>HPL-003</strain>
    </source>
</reference>
<dbReference type="RefSeq" id="WP_014282680.1">
    <property type="nucleotide sequence ID" value="NC_016641.1"/>
</dbReference>
<name>G7VRA1_PAETH</name>
<sequence>MKNNMETEVTYITSDFSLNTQQLLEGLYKQIEDNRLTVFRYNDCIQMLFEDLKHDKKKITFKVNHGNLYYSIATKDRLTSTNDILQTYQESKTIWALIDELDLSIFKNKVLAFYYKELNRMTIKYKNVKYKVNGHDVQFLDSNCEVKKRMKYIEVESKKFELDHINFFTDYFMKRELDMIDYENSKWIIGKEIIGAQNQFNFSDVSKLKQFLLDLYTKMSVCYLV</sequence>
<evidence type="ECO:0000313" key="2">
    <source>
        <dbReference type="Proteomes" id="UP000005876"/>
    </source>
</evidence>
<gene>
    <name evidence="1" type="ordered locus">HPL003_26430</name>
</gene>
<dbReference type="KEGG" id="pta:HPL003_26430"/>